<feature type="domain" description="Cupin type-2" evidence="1">
    <location>
        <begin position="41"/>
        <end position="103"/>
    </location>
</feature>
<protein>
    <submittedName>
        <fullName evidence="2">Cupin domain-containing protein</fullName>
    </submittedName>
</protein>
<proteinExistence type="predicted"/>
<accession>A0A8J8Q3D9</accession>
<dbReference type="OrthoDB" id="307518at2157"/>
<evidence type="ECO:0000259" key="1">
    <source>
        <dbReference type="Pfam" id="PF07883"/>
    </source>
</evidence>
<name>A0A8J8Q3D9_9EURY</name>
<gene>
    <name evidence="2" type="ORF">CV102_13995</name>
</gene>
<keyword evidence="3" id="KW-1185">Reference proteome</keyword>
<dbReference type="Gene3D" id="2.60.120.10">
    <property type="entry name" value="Jelly Rolls"/>
    <property type="match status" value="1"/>
</dbReference>
<dbReference type="InterPro" id="IPR053146">
    <property type="entry name" value="QDO-like"/>
</dbReference>
<evidence type="ECO:0000313" key="3">
    <source>
        <dbReference type="Proteomes" id="UP000766904"/>
    </source>
</evidence>
<dbReference type="EMBL" id="PHNJ01000007">
    <property type="protein sequence ID" value="TYL37843.1"/>
    <property type="molecule type" value="Genomic_DNA"/>
</dbReference>
<dbReference type="InterPro" id="IPR013096">
    <property type="entry name" value="Cupin_2"/>
</dbReference>
<evidence type="ECO:0000313" key="2">
    <source>
        <dbReference type="EMBL" id="TYL37843.1"/>
    </source>
</evidence>
<dbReference type="Proteomes" id="UP000766904">
    <property type="component" value="Unassembled WGS sequence"/>
</dbReference>
<dbReference type="AlphaFoldDB" id="A0A8J8Q3D9"/>
<dbReference type="RefSeq" id="WP_148858616.1">
    <property type="nucleotide sequence ID" value="NZ_PHNJ01000007.1"/>
</dbReference>
<reference evidence="2" key="1">
    <citation type="submission" date="2017-11" db="EMBL/GenBank/DDBJ databases">
        <authorList>
            <person name="Kajale S.C."/>
            <person name="Sharma A."/>
        </authorList>
    </citation>
    <scope>NUCLEOTIDE SEQUENCE</scope>
    <source>
        <strain evidence="2">LS1_42</strain>
    </source>
</reference>
<sequence length="194" mass="21117">MASSGHGSGAPTLETSFGERFVLRDTAEETDGELLRMDTYLDPGVRRPLHSHPKQDERFIVHDGTLGIAIEDAEQLLEPGEEKTVAAGTPHTFWNAGDGEVHMTTEHRPALRFEEFIRAMVELDRADGLDADGMPANPLVAAALIHEFQDEMQPADIPVPVQRVLFPVLGTIGSVVGYGVPEYATAESDRSDSL</sequence>
<dbReference type="InterPro" id="IPR011051">
    <property type="entry name" value="RmlC_Cupin_sf"/>
</dbReference>
<dbReference type="PANTHER" id="PTHR36440:SF1">
    <property type="entry name" value="PUTATIVE (AFU_ORTHOLOGUE AFUA_8G07350)-RELATED"/>
    <property type="match status" value="1"/>
</dbReference>
<dbReference type="Pfam" id="PF07883">
    <property type="entry name" value="Cupin_2"/>
    <property type="match status" value="1"/>
</dbReference>
<dbReference type="PANTHER" id="PTHR36440">
    <property type="entry name" value="PUTATIVE (AFU_ORTHOLOGUE AFUA_8G07350)-RELATED"/>
    <property type="match status" value="1"/>
</dbReference>
<dbReference type="InterPro" id="IPR014710">
    <property type="entry name" value="RmlC-like_jellyroll"/>
</dbReference>
<comment type="caution">
    <text evidence="2">The sequence shown here is derived from an EMBL/GenBank/DDBJ whole genome shotgun (WGS) entry which is preliminary data.</text>
</comment>
<organism evidence="2 3">
    <name type="scientific">Natronococcus pandeyae</name>
    <dbReference type="NCBI Taxonomy" id="2055836"/>
    <lineage>
        <taxon>Archaea</taxon>
        <taxon>Methanobacteriati</taxon>
        <taxon>Methanobacteriota</taxon>
        <taxon>Stenosarchaea group</taxon>
        <taxon>Halobacteria</taxon>
        <taxon>Halobacteriales</taxon>
        <taxon>Natrialbaceae</taxon>
        <taxon>Natronococcus</taxon>
    </lineage>
</organism>
<dbReference type="SUPFAM" id="SSF51182">
    <property type="entry name" value="RmlC-like cupins"/>
    <property type="match status" value="1"/>
</dbReference>